<reference evidence="6 7" key="1">
    <citation type="submission" date="2017-12" db="EMBL/GenBank/DDBJ databases">
        <title>Anaerobic carbon monoxide metabolism by Pleomorphomonas carboxyditropha sp. nov., a new mesophilic hydrogenogenic carboxidotroph.</title>
        <authorList>
            <person name="Esquivel-Elizondo S."/>
            <person name="Krajmalnik-Brown R."/>
        </authorList>
    </citation>
    <scope>NUCLEOTIDE SEQUENCE [LARGE SCALE GENOMIC DNA]</scope>
    <source>
        <strain evidence="6 7">R5-392</strain>
    </source>
</reference>
<dbReference type="GO" id="GO:0009313">
    <property type="term" value="P:oligosaccharide catabolic process"/>
    <property type="evidence" value="ECO:0007669"/>
    <property type="project" value="TreeGrafter"/>
</dbReference>
<dbReference type="InterPro" id="IPR037094">
    <property type="entry name" value="Glyco_hydro_38_cen_sf"/>
</dbReference>
<name>A0A1I4SNN4_9HYPH</name>
<dbReference type="PANTHER" id="PTHR46017:SF1">
    <property type="entry name" value="ALPHA-MANNOSIDASE 2C1"/>
    <property type="match status" value="1"/>
</dbReference>
<protein>
    <submittedName>
        <fullName evidence="6">Alpha-mannosidase</fullName>
    </submittedName>
</protein>
<dbReference type="GO" id="GO:0006013">
    <property type="term" value="P:mannose metabolic process"/>
    <property type="evidence" value="ECO:0007669"/>
    <property type="project" value="InterPro"/>
</dbReference>
<dbReference type="SMART" id="SM00872">
    <property type="entry name" value="Alpha-mann_mid"/>
    <property type="match status" value="1"/>
</dbReference>
<proteinExistence type="inferred from homology"/>
<dbReference type="Gene3D" id="1.20.1270.50">
    <property type="entry name" value="Glycoside hydrolase family 38, central domain"/>
    <property type="match status" value="1"/>
</dbReference>
<evidence type="ECO:0000313" key="7">
    <source>
        <dbReference type="Proteomes" id="UP000233491"/>
    </source>
</evidence>
<dbReference type="Pfam" id="PF01074">
    <property type="entry name" value="Glyco_hydro_38N"/>
    <property type="match status" value="1"/>
</dbReference>
<keyword evidence="2" id="KW-0479">Metal-binding</keyword>
<dbReference type="PANTHER" id="PTHR46017">
    <property type="entry name" value="ALPHA-MANNOSIDASE 2C1"/>
    <property type="match status" value="1"/>
</dbReference>
<evidence type="ECO:0000256" key="2">
    <source>
        <dbReference type="ARBA" id="ARBA00022723"/>
    </source>
</evidence>
<organism evidence="6 7">
    <name type="scientific">Pleomorphomonas diazotrophica</name>
    <dbReference type="NCBI Taxonomy" id="1166257"/>
    <lineage>
        <taxon>Bacteria</taxon>
        <taxon>Pseudomonadati</taxon>
        <taxon>Pseudomonadota</taxon>
        <taxon>Alphaproteobacteria</taxon>
        <taxon>Hyphomicrobiales</taxon>
        <taxon>Pleomorphomonadaceae</taxon>
        <taxon>Pleomorphomonas</taxon>
    </lineage>
</organism>
<dbReference type="SUPFAM" id="SSF88713">
    <property type="entry name" value="Glycoside hydrolase/deacetylase"/>
    <property type="match status" value="1"/>
</dbReference>
<dbReference type="Pfam" id="PF07748">
    <property type="entry name" value="Glyco_hydro_38C"/>
    <property type="match status" value="1"/>
</dbReference>
<dbReference type="InterPro" id="IPR041147">
    <property type="entry name" value="GH38_C"/>
</dbReference>
<dbReference type="EMBL" id="PJNW01000011">
    <property type="protein sequence ID" value="PKR88420.1"/>
    <property type="molecule type" value="Genomic_DNA"/>
</dbReference>
<dbReference type="InterPro" id="IPR028995">
    <property type="entry name" value="Glyco_hydro_57/38_cen_sf"/>
</dbReference>
<dbReference type="Gene3D" id="3.20.110.10">
    <property type="entry name" value="Glycoside hydrolase 38, N terminal domain"/>
    <property type="match status" value="1"/>
</dbReference>
<dbReference type="RefSeq" id="WP_101289874.1">
    <property type="nucleotide sequence ID" value="NZ_FOUQ01000004.1"/>
</dbReference>
<comment type="caution">
    <text evidence="6">The sequence shown here is derived from an EMBL/GenBank/DDBJ whole genome shotgun (WGS) entry which is preliminary data.</text>
</comment>
<dbReference type="Proteomes" id="UP000233491">
    <property type="component" value="Unassembled WGS sequence"/>
</dbReference>
<evidence type="ECO:0000313" key="6">
    <source>
        <dbReference type="EMBL" id="PKR88420.1"/>
    </source>
</evidence>
<evidence type="ECO:0000256" key="4">
    <source>
        <dbReference type="ARBA" id="ARBA00023295"/>
    </source>
</evidence>
<evidence type="ECO:0000256" key="1">
    <source>
        <dbReference type="ARBA" id="ARBA00009792"/>
    </source>
</evidence>
<dbReference type="SUPFAM" id="SSF88688">
    <property type="entry name" value="Families 57/38 glycoside transferase middle domain"/>
    <property type="match status" value="1"/>
</dbReference>
<dbReference type="CDD" id="cd10789">
    <property type="entry name" value="GH38N_AMII_ER_cytosolic"/>
    <property type="match status" value="1"/>
</dbReference>
<keyword evidence="4" id="KW-0326">Glycosidase</keyword>
<evidence type="ECO:0000259" key="5">
    <source>
        <dbReference type="SMART" id="SM00872"/>
    </source>
</evidence>
<dbReference type="InterPro" id="IPR011682">
    <property type="entry name" value="Glyco_hydro_38_C"/>
</dbReference>
<dbReference type="InterPro" id="IPR011013">
    <property type="entry name" value="Gal_mutarotase_sf_dom"/>
</dbReference>
<sequence length="1027" mass="114077">MRPYRDRQRSLEQLSHHIGTWVDELEAFELKARRHLGPFLETGPDGARRQVAIGEGWGDRHGLHRFELDEPVTLPEGPGAELRFDFGGESLVRLIGSDGALLDSFSANPRHRRFDAPRGIPFRIVVEAAARTLFGIPNREPRLGMAEVYEYYPEVRHLRRQLSTLKATADAVADKELARSLFEAASVVVSGLRLPTVTAEIGPRLADRAWARDIWERSFEPSSEPALLSDEAIASVVEASRRFDELVAELRVAYPKQGNVLVSGHAHIDYAWLWPQPETVRKIARTFSSVNSLMKRHPDFRFLQSSSIFYAHVEEEDPALFEEVRRWVAEGRWEPIGGMLIECDTNMPSAEAFLRQFVMGQSYFLRHFGHISQVAWLPDTFGFTGAMPQIMRHAGIEALVTIKVTWNETNRLTDNLFHWQGNDGSRVFVHTFDASAHEGYNMTISPPALLEVWRNHGGKDLSDTVIASYGWGDGGGGPDPDQIESLPLLNAMPAIPTVSHGALEPHVLNLAKSLENAALPTWRGELYLEYHRATLTTQARVKQLNRRAETSLVAAEALSVIDALDGGSPEMPDLAGDWTLLLRNQFHDILPGSSVREVYEQTEKELSGVVDHAASIGHKRLAEIASRRTGSRQGVLVANISGSAKTALQLESRDPLPTALKPQRVESGYVATADRPVAPLSLAFVGTGGSRTVTTDGKVMENDFVRATLDEFGRLASLIDKRCGRELLDGPGNRLMLYRNDLPRQYDAWDIEAGFELGEEEWLSVESCKVTAEGPHLAEIEIIRRHSASTIRQRLRLWANSPRLEVVTDLDWHDRRTYLRAAFPVTVLAEEAVFDQAIGVTRRPTHDNTTWQRAQFEACGHRFASLSETDWGAALLSADKYGFSAKGNVLTLSLIRGPMYPDMLADEGHHRFTYAILPHDGRWWSEAVQAEADLLATPPTFVSANSDADYDIAPIGLSGQQVRLHALKPSEDGEGYVVRLSESAGRRGPFSLALPDGKAATPVDALERAMPDGDALGRPFGLASYRF</sequence>
<dbReference type="SUPFAM" id="SSF74650">
    <property type="entry name" value="Galactose mutarotase-like"/>
    <property type="match status" value="1"/>
</dbReference>
<evidence type="ECO:0000256" key="3">
    <source>
        <dbReference type="ARBA" id="ARBA00022801"/>
    </source>
</evidence>
<dbReference type="InterPro" id="IPR015341">
    <property type="entry name" value="Glyco_hydro_38_cen"/>
</dbReference>
<dbReference type="InterPro" id="IPR011330">
    <property type="entry name" value="Glyco_hydro/deAcase_b/a-brl"/>
</dbReference>
<dbReference type="AlphaFoldDB" id="A0A1I4SNN4"/>
<dbReference type="InterPro" id="IPR027291">
    <property type="entry name" value="Glyco_hydro_38_N_sf"/>
</dbReference>
<accession>A0A1I4SNN4</accession>
<comment type="similarity">
    <text evidence="1">Belongs to the glycosyl hydrolase 38 family.</text>
</comment>
<feature type="domain" description="Glycoside hydrolase family 38 central" evidence="5">
    <location>
        <begin position="529"/>
        <end position="606"/>
    </location>
</feature>
<dbReference type="OrthoDB" id="9772207at2"/>
<dbReference type="GO" id="GO:0004559">
    <property type="term" value="F:alpha-mannosidase activity"/>
    <property type="evidence" value="ECO:0007669"/>
    <property type="project" value="InterPro"/>
</dbReference>
<dbReference type="GO" id="GO:0030246">
    <property type="term" value="F:carbohydrate binding"/>
    <property type="evidence" value="ECO:0007669"/>
    <property type="project" value="InterPro"/>
</dbReference>
<dbReference type="Gene3D" id="2.70.98.30">
    <property type="entry name" value="Golgi alpha-mannosidase II, domain 4"/>
    <property type="match status" value="1"/>
</dbReference>
<dbReference type="InterPro" id="IPR000602">
    <property type="entry name" value="Glyco_hydro_38_N"/>
</dbReference>
<keyword evidence="7" id="KW-1185">Reference proteome</keyword>
<dbReference type="Pfam" id="PF09261">
    <property type="entry name" value="Alpha-mann_mid"/>
    <property type="match status" value="1"/>
</dbReference>
<dbReference type="Pfam" id="PF17677">
    <property type="entry name" value="Glyco_hydro38C2"/>
    <property type="match status" value="1"/>
</dbReference>
<keyword evidence="3" id="KW-0378">Hydrolase</keyword>
<gene>
    <name evidence="6" type="ORF">CXZ10_13460</name>
</gene>
<dbReference type="GO" id="GO:0046872">
    <property type="term" value="F:metal ion binding"/>
    <property type="evidence" value="ECO:0007669"/>
    <property type="project" value="UniProtKB-KW"/>
</dbReference>